<evidence type="ECO:0000256" key="8">
    <source>
        <dbReference type="ARBA" id="ARBA00022963"/>
    </source>
</evidence>
<dbReference type="InterPro" id="IPR004961">
    <property type="entry name" value="Lipase_chaperone"/>
</dbReference>
<dbReference type="GO" id="GO:0005886">
    <property type="term" value="C:plasma membrane"/>
    <property type="evidence" value="ECO:0007669"/>
    <property type="project" value="UniProtKB-SubCell"/>
</dbReference>
<dbReference type="OrthoDB" id="6370896at2"/>
<comment type="function">
    <text evidence="1">May be involved in the folding of the extracellular lipase during its passage through the periplasm.</text>
</comment>
<evidence type="ECO:0000256" key="6">
    <source>
        <dbReference type="ARBA" id="ARBA00022519"/>
    </source>
</evidence>
<dbReference type="Pfam" id="PF03280">
    <property type="entry name" value="Lipase_chap"/>
    <property type="match status" value="1"/>
</dbReference>
<reference evidence="18 19" key="1">
    <citation type="journal article" date="2013" name="Genome Announc.">
        <title>Genome Sequence of the Polycyclic Aromatic Hydrocarbon-Degrading Bacterium Strain Marinobacter nanhaiticus D15-8WT.</title>
        <authorList>
            <person name="Cui Z."/>
            <person name="Gao W."/>
            <person name="Li Q."/>
            <person name="Xu G."/>
            <person name="Zheng L."/>
        </authorList>
    </citation>
    <scope>NUCLEOTIDE SEQUENCE [LARGE SCALE GENOMIC DNA]</scope>
    <source>
        <strain evidence="18 19">D15-8W</strain>
    </source>
</reference>
<comment type="similarity">
    <text evidence="3">Belongs to the lipase chaperone family.</text>
</comment>
<evidence type="ECO:0000256" key="17">
    <source>
        <dbReference type="SAM" id="Phobius"/>
    </source>
</evidence>
<dbReference type="Proteomes" id="UP000013165">
    <property type="component" value="Unassembled WGS sequence"/>
</dbReference>
<evidence type="ECO:0000256" key="13">
    <source>
        <dbReference type="ARBA" id="ARBA00030948"/>
    </source>
</evidence>
<evidence type="ECO:0000256" key="14">
    <source>
        <dbReference type="ARBA" id="ARBA00031542"/>
    </source>
</evidence>
<evidence type="ECO:0000256" key="3">
    <source>
        <dbReference type="ARBA" id="ARBA00010358"/>
    </source>
</evidence>
<accession>N6W8I9</accession>
<dbReference type="GO" id="GO:0051082">
    <property type="term" value="F:unfolded protein binding"/>
    <property type="evidence" value="ECO:0007669"/>
    <property type="project" value="InterPro"/>
</dbReference>
<keyword evidence="9 17" id="KW-1133">Transmembrane helix</keyword>
<comment type="subcellular location">
    <subcellularLocation>
        <location evidence="2">Cell inner membrane</location>
        <topology evidence="2">Single-pass membrane protein</topology>
        <orientation evidence="2">Periplasmic side</orientation>
    </subcellularLocation>
</comment>
<sequence>MLRFNTKFQSNAKRTEVKLRRDQRQRTFKFSLAIAVPLALLMAATFIGLKATTPENATPLQTQTSPQGTQSPQLEKPSETGGVSPKPTAGVTTHLPSKYIELPAPSSERHVSQTEQDPVFKLDDIATALSRIKLDDDGQILVDRQVRTVLEAAFMQPKTPVDETRFEELKTLIAGGLDGEAGQQAAAMAERFYRYSNAYREVADTFGHHGALQNVEADFEQLSRLRRTYLGDELSDSLYGEEEALMRYTLQSMRIQTDGKLSPEQKQVQQEQLRKRVPSALLGAPEQASPP</sequence>
<evidence type="ECO:0000256" key="7">
    <source>
        <dbReference type="ARBA" id="ARBA00022692"/>
    </source>
</evidence>
<dbReference type="AlphaFoldDB" id="N6W8I9"/>
<evidence type="ECO:0000256" key="15">
    <source>
        <dbReference type="ARBA" id="ARBA00033028"/>
    </source>
</evidence>
<dbReference type="RefSeq" id="WP_004583089.1">
    <property type="nucleotide sequence ID" value="NZ_AP028878.1"/>
</dbReference>
<feature type="region of interest" description="Disordered" evidence="16">
    <location>
        <begin position="256"/>
        <end position="291"/>
    </location>
</feature>
<keyword evidence="5" id="KW-1003">Cell membrane</keyword>
<dbReference type="EMBL" id="APLQ01000010">
    <property type="protein sequence ID" value="ENO16579.1"/>
    <property type="molecule type" value="Genomic_DNA"/>
</dbReference>
<evidence type="ECO:0000256" key="2">
    <source>
        <dbReference type="ARBA" id="ARBA00004383"/>
    </source>
</evidence>
<evidence type="ECO:0000256" key="9">
    <source>
        <dbReference type="ARBA" id="ARBA00022989"/>
    </source>
</evidence>
<dbReference type="GO" id="GO:0016042">
    <property type="term" value="P:lipid catabolic process"/>
    <property type="evidence" value="ECO:0007669"/>
    <property type="project" value="UniProtKB-KW"/>
</dbReference>
<keyword evidence="12" id="KW-0143">Chaperone</keyword>
<keyword evidence="19" id="KW-1185">Reference proteome</keyword>
<keyword evidence="8" id="KW-0442">Lipid degradation</keyword>
<feature type="region of interest" description="Disordered" evidence="16">
    <location>
        <begin position="56"/>
        <end position="95"/>
    </location>
</feature>
<dbReference type="STRING" id="626887.J057_02695"/>
<keyword evidence="6" id="KW-0997">Cell inner membrane</keyword>
<feature type="compositionally biased region" description="Low complexity" evidence="16">
    <location>
        <begin position="58"/>
        <end position="74"/>
    </location>
</feature>
<evidence type="ECO:0000256" key="4">
    <source>
        <dbReference type="ARBA" id="ARBA00019692"/>
    </source>
</evidence>
<evidence type="ECO:0000256" key="11">
    <source>
        <dbReference type="ARBA" id="ARBA00023136"/>
    </source>
</evidence>
<dbReference type="SUPFAM" id="SSF158855">
    <property type="entry name" value="Lipase chaperone-like"/>
    <property type="match status" value="1"/>
</dbReference>
<evidence type="ECO:0000313" key="19">
    <source>
        <dbReference type="Proteomes" id="UP000013165"/>
    </source>
</evidence>
<organism evidence="18 19">
    <name type="scientific">Marinobacter nanhaiticus D15-8W</name>
    <dbReference type="NCBI Taxonomy" id="626887"/>
    <lineage>
        <taxon>Bacteria</taxon>
        <taxon>Pseudomonadati</taxon>
        <taxon>Pseudomonadota</taxon>
        <taxon>Gammaproteobacteria</taxon>
        <taxon>Pseudomonadales</taxon>
        <taxon>Marinobacteraceae</taxon>
        <taxon>Marinobacter</taxon>
    </lineage>
</organism>
<protein>
    <recommendedName>
        <fullName evidence="4">Lipase chaperone</fullName>
    </recommendedName>
    <alternativeName>
        <fullName evidence="15">Lipase foldase</fullName>
    </alternativeName>
    <alternativeName>
        <fullName evidence="13">Lipase helper protein</fullName>
    </alternativeName>
    <alternativeName>
        <fullName evidence="14">Lipase modulator</fullName>
    </alternativeName>
</protein>
<feature type="transmembrane region" description="Helical" evidence="17">
    <location>
        <begin position="30"/>
        <end position="49"/>
    </location>
</feature>
<dbReference type="HOGENOM" id="CLU_955813_0_0_6"/>
<gene>
    <name evidence="18" type="ORF">J057_02695</name>
</gene>
<evidence type="ECO:0000256" key="12">
    <source>
        <dbReference type="ARBA" id="ARBA00023186"/>
    </source>
</evidence>
<evidence type="ECO:0000256" key="10">
    <source>
        <dbReference type="ARBA" id="ARBA00023098"/>
    </source>
</evidence>
<keyword evidence="10" id="KW-0443">Lipid metabolism</keyword>
<dbReference type="eggNOG" id="COG5380">
    <property type="taxonomic scope" value="Bacteria"/>
</dbReference>
<evidence type="ECO:0000256" key="1">
    <source>
        <dbReference type="ARBA" id="ARBA00003280"/>
    </source>
</evidence>
<evidence type="ECO:0000256" key="5">
    <source>
        <dbReference type="ARBA" id="ARBA00022475"/>
    </source>
</evidence>
<proteinExistence type="inferred from homology"/>
<keyword evidence="11 17" id="KW-0472">Membrane</keyword>
<keyword evidence="7 17" id="KW-0812">Transmembrane</keyword>
<comment type="caution">
    <text evidence="18">The sequence shown here is derived from an EMBL/GenBank/DDBJ whole genome shotgun (WGS) entry which is preliminary data.</text>
</comment>
<evidence type="ECO:0000256" key="16">
    <source>
        <dbReference type="SAM" id="MobiDB-lite"/>
    </source>
</evidence>
<dbReference type="GO" id="GO:0006457">
    <property type="term" value="P:protein folding"/>
    <property type="evidence" value="ECO:0007669"/>
    <property type="project" value="InterPro"/>
</dbReference>
<evidence type="ECO:0000313" key="18">
    <source>
        <dbReference type="EMBL" id="ENO16579.1"/>
    </source>
</evidence>
<name>N6W8I9_9GAMM</name>